<name>A0ABR0CC70_PURLI</name>
<organism evidence="2 3">
    <name type="scientific">Purpureocillium lilacinum</name>
    <name type="common">Paecilomyces lilacinus</name>
    <dbReference type="NCBI Taxonomy" id="33203"/>
    <lineage>
        <taxon>Eukaryota</taxon>
        <taxon>Fungi</taxon>
        <taxon>Dikarya</taxon>
        <taxon>Ascomycota</taxon>
        <taxon>Pezizomycotina</taxon>
        <taxon>Sordariomycetes</taxon>
        <taxon>Hypocreomycetidae</taxon>
        <taxon>Hypocreales</taxon>
        <taxon>Ophiocordycipitaceae</taxon>
        <taxon>Purpureocillium</taxon>
    </lineage>
</organism>
<accession>A0ABR0CC70</accession>
<reference evidence="2 3" key="1">
    <citation type="journal article" date="2024" name="Microbiol. Resour. Announc.">
        <title>Genome annotations for the ascomycete fungi Trichoderma harzianum, Trichoderma aggressivum, and Purpureocillium lilacinum.</title>
        <authorList>
            <person name="Beijen E.P.W."/>
            <person name="Ohm R.A."/>
        </authorList>
    </citation>
    <scope>NUCLEOTIDE SEQUENCE [LARGE SCALE GENOMIC DNA]</scope>
    <source>
        <strain evidence="2 3">CBS 150709</strain>
    </source>
</reference>
<feature type="region of interest" description="Disordered" evidence="1">
    <location>
        <begin position="174"/>
        <end position="208"/>
    </location>
</feature>
<proteinExistence type="predicted"/>
<dbReference type="Proteomes" id="UP001287286">
    <property type="component" value="Unassembled WGS sequence"/>
</dbReference>
<feature type="region of interest" description="Disordered" evidence="1">
    <location>
        <begin position="134"/>
        <end position="153"/>
    </location>
</feature>
<keyword evidence="3" id="KW-1185">Reference proteome</keyword>
<feature type="region of interest" description="Disordered" evidence="1">
    <location>
        <begin position="34"/>
        <end position="56"/>
    </location>
</feature>
<comment type="caution">
    <text evidence="2">The sequence shown here is derived from an EMBL/GenBank/DDBJ whole genome shotgun (WGS) entry which is preliminary data.</text>
</comment>
<protein>
    <submittedName>
        <fullName evidence="2">Uncharacterized protein</fullName>
    </submittedName>
</protein>
<gene>
    <name evidence="2" type="ORF">Purlil1_1985</name>
</gene>
<evidence type="ECO:0000313" key="2">
    <source>
        <dbReference type="EMBL" id="KAK4093651.1"/>
    </source>
</evidence>
<sequence>MRPCLGGFAGFPSPRGPPWWVRQRVGPTRFARWTEEAEAPLSTAGSTPEAGGKPPPGLPYLLGHDTENLEGTHRQLRRMSSAVQHHAQSSSVLTGSGALVARLQCKSVRHVQATHRRQARRISAARPLIRSDWNQARPPRGLRPASPSFVPRPRTGCTPLHLVRAADGAALASSLMPDPGGVGNGQASPAPATKNRPRHTSSPDLHINDAAPAVAFSGETLRRVRCGRAPSSPRKEKIANSPALSGRLLSVSAHIVLPSEPLKPAPPASFFVSVVVRPRARRQSVDSPAERPAVNAPRPLLHRHCITARSRHRLTSDQADDLPPV</sequence>
<evidence type="ECO:0000313" key="3">
    <source>
        <dbReference type="Proteomes" id="UP001287286"/>
    </source>
</evidence>
<evidence type="ECO:0000256" key="1">
    <source>
        <dbReference type="SAM" id="MobiDB-lite"/>
    </source>
</evidence>
<dbReference type="EMBL" id="JAWRVI010000005">
    <property type="protein sequence ID" value="KAK4093651.1"/>
    <property type="molecule type" value="Genomic_DNA"/>
</dbReference>